<comment type="caution">
    <text evidence="9">The sequence shown here is derived from an EMBL/GenBank/DDBJ whole genome shotgun (WGS) entry which is preliminary data.</text>
</comment>
<dbReference type="SMART" id="SM00547">
    <property type="entry name" value="ZnF_RBZ"/>
    <property type="match status" value="7"/>
</dbReference>
<accession>A0A507DZH0</accession>
<dbReference type="Pfam" id="PF00929">
    <property type="entry name" value="RNase_T"/>
    <property type="match status" value="1"/>
</dbReference>
<gene>
    <name evidence="9" type="ORF">PhCBS80983_g04487</name>
</gene>
<dbReference type="InterPro" id="IPR047201">
    <property type="entry name" value="ERI-1_3'hExo-like"/>
</dbReference>
<dbReference type="GO" id="GO:0008270">
    <property type="term" value="F:zinc ion binding"/>
    <property type="evidence" value="ECO:0007669"/>
    <property type="project" value="UniProtKB-KW"/>
</dbReference>
<keyword evidence="10" id="KW-1185">Reference proteome</keyword>
<dbReference type="STRING" id="109895.A0A507DZH0"/>
<feature type="domain" description="RanBP2-type" evidence="8">
    <location>
        <begin position="584"/>
        <end position="613"/>
    </location>
</feature>
<sequence length="728" mass="81359">MSTDLVDSLLSSLSLTGEDADGLMPHCPYDFIIAVDLEATCDENHSEPAKVLVPRDKGEIIELSYAVVSVPERRIVHQRQNYVRPVETVVTPFCTQLTGITPEMVADAGTLRDAVEDLLSFIQANPQSTFCFMAHTEWDFRFQLPRECQEKGIQLPPLFSIFFDVTKEVHRMQSLASGAIRTGAPNSLLSLCKAMGLQPEGRLHCGLNDAVTVARLAIVLFERVHTWFAEKRGVDDALAKGLELPLSCPVDLGQEIEEFAVERSRVLRLGGVPFKATQSQVAAFFGQAGTTPESTWVIKNAEGRSDGRGLVVMLSHEDAMAGLSLNGRIMGDRVVHVTPGHEVDLEDSVAVRAPFLTDAQAQHATPTQEVKPGDWLCATCQFHNFASRRSCSKCHAANPSPTPYVSNQPLKAGDWICQDPTCMFQNFASRVLCMRCRGPRPHGMKPSSRNGLQYNGQDSIQQQRPQEVRAGDWFCPNCQFHNFGQRRNCVKCSFSVNISQAAGPSRPYAPAKAGDWTCPNPQCGFHNFANRVECKICQAGKPEKLEEYHQQQHHEQHHQQQHQHDAGSSHRQLHHHQQRQLEMRPGDWLCPTCSAHNFASRRTCIKCNNAGGGGEPSHHNDARHHSNHHRHHHQPHNNHRAPHHPHPKNALRPGDWLCPDPQCAFWNFKSKTVCTRCEQAPAYGTAQVVPRREGDWDCPDPQCGFNNYASRTECHRCGTSKPELEEEQ</sequence>
<feature type="domain" description="RanBP2-type" evidence="8">
    <location>
        <begin position="512"/>
        <end position="543"/>
    </location>
</feature>
<dbReference type="Gene3D" id="3.30.420.10">
    <property type="entry name" value="Ribonuclease H-like superfamily/Ribonuclease H"/>
    <property type="match status" value="1"/>
</dbReference>
<dbReference type="InterPro" id="IPR035979">
    <property type="entry name" value="RBD_domain_sf"/>
</dbReference>
<feature type="domain" description="RanBP2-type" evidence="8">
    <location>
        <begin position="371"/>
        <end position="400"/>
    </location>
</feature>
<reference evidence="9 10" key="1">
    <citation type="journal article" date="2019" name="Sci. Rep.">
        <title>Comparative genomics of chytrid fungi reveal insights into the obligate biotrophic and pathogenic lifestyle of Synchytrium endobioticum.</title>
        <authorList>
            <person name="van de Vossenberg B.T.L.H."/>
            <person name="Warris S."/>
            <person name="Nguyen H.D.T."/>
            <person name="van Gent-Pelzer M.P.E."/>
            <person name="Joly D.L."/>
            <person name="van de Geest H.C."/>
            <person name="Bonants P.J.M."/>
            <person name="Smith D.S."/>
            <person name="Levesque C.A."/>
            <person name="van der Lee T.A.J."/>
        </authorList>
    </citation>
    <scope>NUCLEOTIDE SEQUENCE [LARGE SCALE GENOMIC DNA]</scope>
    <source>
        <strain evidence="9 10">CBS 809.83</strain>
    </source>
</reference>
<dbReference type="InterPro" id="IPR001876">
    <property type="entry name" value="Znf_RanBP2"/>
</dbReference>
<evidence type="ECO:0000256" key="6">
    <source>
        <dbReference type="SAM" id="MobiDB-lite"/>
    </source>
</evidence>
<feature type="domain" description="RanBP2-type" evidence="8">
    <location>
        <begin position="652"/>
        <end position="678"/>
    </location>
</feature>
<dbReference type="AlphaFoldDB" id="A0A507DZH0"/>
<keyword evidence="1" id="KW-0479">Metal-binding</keyword>
<dbReference type="GO" id="GO:0000175">
    <property type="term" value="F:3'-5'-RNA exonuclease activity"/>
    <property type="evidence" value="ECO:0007669"/>
    <property type="project" value="InterPro"/>
</dbReference>
<dbReference type="SUPFAM" id="SSF53098">
    <property type="entry name" value="Ribonuclease H-like"/>
    <property type="match status" value="1"/>
</dbReference>
<dbReference type="CDD" id="cd06133">
    <property type="entry name" value="ERI-1_3'hExo_like"/>
    <property type="match status" value="1"/>
</dbReference>
<keyword evidence="3" id="KW-0862">Zinc</keyword>
<feature type="domain" description="RanBP2-type" evidence="8">
    <location>
        <begin position="692"/>
        <end position="723"/>
    </location>
</feature>
<dbReference type="InterPro" id="IPR013520">
    <property type="entry name" value="Ribonucl_H"/>
</dbReference>
<organism evidence="9 10">
    <name type="scientific">Powellomyces hirtus</name>
    <dbReference type="NCBI Taxonomy" id="109895"/>
    <lineage>
        <taxon>Eukaryota</taxon>
        <taxon>Fungi</taxon>
        <taxon>Fungi incertae sedis</taxon>
        <taxon>Chytridiomycota</taxon>
        <taxon>Chytridiomycota incertae sedis</taxon>
        <taxon>Chytridiomycetes</taxon>
        <taxon>Spizellomycetales</taxon>
        <taxon>Powellomycetaceae</taxon>
        <taxon>Powellomyces</taxon>
    </lineage>
</organism>
<dbReference type="SUPFAM" id="SSF90209">
    <property type="entry name" value="Ran binding protein zinc finger-like"/>
    <property type="match status" value="7"/>
</dbReference>
<dbReference type="PANTHER" id="PTHR23111">
    <property type="entry name" value="ZINC FINGER PROTEIN"/>
    <property type="match status" value="1"/>
</dbReference>
<feature type="compositionally biased region" description="Basic residues" evidence="6">
    <location>
        <begin position="625"/>
        <end position="647"/>
    </location>
</feature>
<feature type="compositionally biased region" description="Basic and acidic residues" evidence="6">
    <location>
        <begin position="546"/>
        <end position="568"/>
    </location>
</feature>
<evidence type="ECO:0000256" key="1">
    <source>
        <dbReference type="ARBA" id="ARBA00022723"/>
    </source>
</evidence>
<dbReference type="SMART" id="SM00360">
    <property type="entry name" value="RRM"/>
    <property type="match status" value="1"/>
</dbReference>
<evidence type="ECO:0000256" key="3">
    <source>
        <dbReference type="ARBA" id="ARBA00022833"/>
    </source>
</evidence>
<dbReference type="InterPro" id="IPR036443">
    <property type="entry name" value="Znf_RanBP2_sf"/>
</dbReference>
<feature type="domain" description="RRM" evidence="7">
    <location>
        <begin position="265"/>
        <end position="342"/>
    </location>
</feature>
<dbReference type="PROSITE" id="PS01358">
    <property type="entry name" value="ZF_RANBP2_1"/>
    <property type="match status" value="6"/>
</dbReference>
<evidence type="ECO:0000259" key="7">
    <source>
        <dbReference type="PROSITE" id="PS50102"/>
    </source>
</evidence>
<dbReference type="GO" id="GO:0003729">
    <property type="term" value="F:mRNA binding"/>
    <property type="evidence" value="ECO:0007669"/>
    <property type="project" value="TreeGrafter"/>
</dbReference>
<evidence type="ECO:0000259" key="8">
    <source>
        <dbReference type="PROSITE" id="PS50199"/>
    </source>
</evidence>
<dbReference type="PROSITE" id="PS50199">
    <property type="entry name" value="ZF_RANBP2_2"/>
    <property type="match status" value="7"/>
</dbReference>
<feature type="domain" description="RanBP2-type" evidence="8">
    <location>
        <begin position="469"/>
        <end position="492"/>
    </location>
</feature>
<evidence type="ECO:0000313" key="9">
    <source>
        <dbReference type="EMBL" id="TPX56535.1"/>
    </source>
</evidence>
<evidence type="ECO:0000256" key="4">
    <source>
        <dbReference type="PROSITE-ProRule" id="PRU00176"/>
    </source>
</evidence>
<dbReference type="InterPro" id="IPR012337">
    <property type="entry name" value="RNaseH-like_sf"/>
</dbReference>
<keyword evidence="2 5" id="KW-0863">Zinc-finger</keyword>
<dbReference type="SMART" id="SM00479">
    <property type="entry name" value="EXOIII"/>
    <property type="match status" value="1"/>
</dbReference>
<dbReference type="PANTHER" id="PTHR23111:SF40">
    <property type="entry name" value="RNA-BINDING PROTEIN INVOLVED IN HETEROCHROMATIN ASSEMBLY-RELATED"/>
    <property type="match status" value="1"/>
</dbReference>
<dbReference type="EMBL" id="QEAQ01000072">
    <property type="protein sequence ID" value="TPX56535.1"/>
    <property type="molecule type" value="Genomic_DNA"/>
</dbReference>
<dbReference type="InterPro" id="IPR000504">
    <property type="entry name" value="RRM_dom"/>
</dbReference>
<feature type="region of interest" description="Disordered" evidence="6">
    <location>
        <begin position="612"/>
        <end position="647"/>
    </location>
</feature>
<dbReference type="SUPFAM" id="SSF54928">
    <property type="entry name" value="RNA-binding domain, RBD"/>
    <property type="match status" value="1"/>
</dbReference>
<dbReference type="InterPro" id="IPR012677">
    <property type="entry name" value="Nucleotide-bd_a/b_plait_sf"/>
</dbReference>
<feature type="domain" description="RanBP2-type" evidence="8">
    <location>
        <begin position="411"/>
        <end position="442"/>
    </location>
</feature>
<dbReference type="Pfam" id="PF00076">
    <property type="entry name" value="RRM_1"/>
    <property type="match status" value="1"/>
</dbReference>
<dbReference type="Gene3D" id="3.30.70.330">
    <property type="match status" value="1"/>
</dbReference>
<name>A0A507DZH0_9FUNG</name>
<keyword evidence="4" id="KW-0694">RNA-binding</keyword>
<dbReference type="Gene3D" id="4.10.1060.10">
    <property type="entry name" value="Zinc finger, RanBP2-type"/>
    <property type="match status" value="7"/>
</dbReference>
<dbReference type="InterPro" id="IPR036397">
    <property type="entry name" value="RNaseH_sf"/>
</dbReference>
<proteinExistence type="predicted"/>
<dbReference type="Pfam" id="PF00641">
    <property type="entry name" value="Zn_ribbon_RanBP"/>
    <property type="match status" value="6"/>
</dbReference>
<evidence type="ECO:0000256" key="2">
    <source>
        <dbReference type="ARBA" id="ARBA00022771"/>
    </source>
</evidence>
<dbReference type="Proteomes" id="UP000318582">
    <property type="component" value="Unassembled WGS sequence"/>
</dbReference>
<dbReference type="PROSITE" id="PS50102">
    <property type="entry name" value="RRM"/>
    <property type="match status" value="1"/>
</dbReference>
<evidence type="ECO:0000313" key="10">
    <source>
        <dbReference type="Proteomes" id="UP000318582"/>
    </source>
</evidence>
<feature type="region of interest" description="Disordered" evidence="6">
    <location>
        <begin position="546"/>
        <end position="580"/>
    </location>
</feature>
<evidence type="ECO:0000256" key="5">
    <source>
        <dbReference type="PROSITE-ProRule" id="PRU00322"/>
    </source>
</evidence>
<protein>
    <submittedName>
        <fullName evidence="9">Uncharacterized protein</fullName>
    </submittedName>
</protein>